<dbReference type="Gene3D" id="3.10.20.30">
    <property type="match status" value="1"/>
</dbReference>
<gene>
    <name evidence="8" type="ORF">QQ020_15625</name>
</gene>
<keyword evidence="5" id="KW-0411">Iron-sulfur</keyword>
<organism evidence="8 9">
    <name type="scientific">Agaribacillus aureus</name>
    <dbReference type="NCBI Taxonomy" id="3051825"/>
    <lineage>
        <taxon>Bacteria</taxon>
        <taxon>Pseudomonadati</taxon>
        <taxon>Bacteroidota</taxon>
        <taxon>Cytophagia</taxon>
        <taxon>Cytophagales</taxon>
        <taxon>Splendidivirgaceae</taxon>
        <taxon>Agaribacillus</taxon>
    </lineage>
</organism>
<dbReference type="InterPro" id="IPR036010">
    <property type="entry name" value="2Fe-2S_ferredoxin-like_sf"/>
</dbReference>
<keyword evidence="2" id="KW-0479">Metal-binding</keyword>
<evidence type="ECO:0000256" key="2">
    <source>
        <dbReference type="ARBA" id="ARBA00022723"/>
    </source>
</evidence>
<evidence type="ECO:0000256" key="5">
    <source>
        <dbReference type="ARBA" id="ARBA00023014"/>
    </source>
</evidence>
<evidence type="ECO:0000256" key="1">
    <source>
        <dbReference type="ARBA" id="ARBA00022714"/>
    </source>
</evidence>
<accession>A0ABT8L9M7</accession>
<keyword evidence="4" id="KW-0408">Iron</keyword>
<dbReference type="PANTHER" id="PTHR44379">
    <property type="entry name" value="OXIDOREDUCTASE WITH IRON-SULFUR SUBUNIT"/>
    <property type="match status" value="1"/>
</dbReference>
<keyword evidence="3" id="KW-0560">Oxidoreductase</keyword>
<feature type="domain" description="2Fe-2S ferredoxin-type" evidence="7">
    <location>
        <begin position="65"/>
        <end position="141"/>
    </location>
</feature>
<evidence type="ECO:0000259" key="7">
    <source>
        <dbReference type="PROSITE" id="PS51085"/>
    </source>
</evidence>
<evidence type="ECO:0000256" key="6">
    <source>
        <dbReference type="SAM" id="MobiDB-lite"/>
    </source>
</evidence>
<feature type="compositionally biased region" description="Basic and acidic residues" evidence="6">
    <location>
        <begin position="1"/>
        <end position="15"/>
    </location>
</feature>
<dbReference type="InterPro" id="IPR036884">
    <property type="entry name" value="2Fe-2S-bd_dom_sf"/>
</dbReference>
<sequence length="216" mass="23238">MKKDKPNLITKRSENGKPANGISRRGFLKGAGLTTAGTAMASTGVLGFNQPETVLDDETMGPEATTIALKVNGRTRRVNVEPRTTLAQALRYHLQLTGTKVVCDRGACSACTVWLNGEPVNSCMTLALDVGDKEVTTVEGLKRDDALHPVQQAFIDHDASQCGFCTPGMIMSTAHLLEKNPNPTIDDVKHAIRGNLCRCGTHPHVFKATLEAAKKM</sequence>
<dbReference type="InterPro" id="IPR051452">
    <property type="entry name" value="Diverse_Oxidoreductases"/>
</dbReference>
<dbReference type="PROSITE" id="PS00197">
    <property type="entry name" value="2FE2S_FER_1"/>
    <property type="match status" value="1"/>
</dbReference>
<comment type="caution">
    <text evidence="8">The sequence shown here is derived from an EMBL/GenBank/DDBJ whole genome shotgun (WGS) entry which is preliminary data.</text>
</comment>
<feature type="region of interest" description="Disordered" evidence="6">
    <location>
        <begin position="1"/>
        <end position="24"/>
    </location>
</feature>
<dbReference type="InterPro" id="IPR019546">
    <property type="entry name" value="TAT_signal_bac_arc"/>
</dbReference>
<dbReference type="SUPFAM" id="SSF47741">
    <property type="entry name" value="CO dehydrogenase ISP C-domain like"/>
    <property type="match status" value="1"/>
</dbReference>
<proteinExistence type="predicted"/>
<evidence type="ECO:0000256" key="3">
    <source>
        <dbReference type="ARBA" id="ARBA00023002"/>
    </source>
</evidence>
<evidence type="ECO:0000313" key="9">
    <source>
        <dbReference type="Proteomes" id="UP001172083"/>
    </source>
</evidence>
<evidence type="ECO:0000313" key="8">
    <source>
        <dbReference type="EMBL" id="MDN5213500.1"/>
    </source>
</evidence>
<dbReference type="Pfam" id="PF00111">
    <property type="entry name" value="Fer2"/>
    <property type="match status" value="1"/>
</dbReference>
<dbReference type="PROSITE" id="PS51085">
    <property type="entry name" value="2FE2S_FER_2"/>
    <property type="match status" value="1"/>
</dbReference>
<dbReference type="Gene3D" id="1.10.150.120">
    <property type="entry name" value="[2Fe-2S]-binding domain"/>
    <property type="match status" value="1"/>
</dbReference>
<keyword evidence="1" id="KW-0001">2Fe-2S</keyword>
<evidence type="ECO:0000256" key="4">
    <source>
        <dbReference type="ARBA" id="ARBA00023004"/>
    </source>
</evidence>
<dbReference type="RefSeq" id="WP_346758838.1">
    <property type="nucleotide sequence ID" value="NZ_JAUJEB010000003.1"/>
</dbReference>
<name>A0ABT8L9M7_9BACT</name>
<dbReference type="InterPro" id="IPR012675">
    <property type="entry name" value="Beta-grasp_dom_sf"/>
</dbReference>
<dbReference type="CDD" id="cd00207">
    <property type="entry name" value="fer2"/>
    <property type="match status" value="1"/>
</dbReference>
<reference evidence="8" key="1">
    <citation type="submission" date="2023-06" db="EMBL/GenBank/DDBJ databases">
        <title>Genomic of Agaribacillus aureum.</title>
        <authorList>
            <person name="Wang G."/>
        </authorList>
    </citation>
    <scope>NUCLEOTIDE SEQUENCE</scope>
    <source>
        <strain evidence="8">BMA12</strain>
    </source>
</reference>
<dbReference type="PANTHER" id="PTHR44379:SF2">
    <property type="entry name" value="BLR6218 PROTEIN"/>
    <property type="match status" value="1"/>
</dbReference>
<dbReference type="InterPro" id="IPR006311">
    <property type="entry name" value="TAT_signal"/>
</dbReference>
<dbReference type="NCBIfam" id="TIGR01409">
    <property type="entry name" value="TAT_signal_seq"/>
    <property type="match status" value="1"/>
</dbReference>
<dbReference type="Proteomes" id="UP001172083">
    <property type="component" value="Unassembled WGS sequence"/>
</dbReference>
<dbReference type="SUPFAM" id="SSF54292">
    <property type="entry name" value="2Fe-2S ferredoxin-like"/>
    <property type="match status" value="1"/>
</dbReference>
<protein>
    <submittedName>
        <fullName evidence="8">(2Fe-2S)-binding protein</fullName>
    </submittedName>
</protein>
<dbReference type="InterPro" id="IPR001041">
    <property type="entry name" value="2Fe-2S_ferredoxin-type"/>
</dbReference>
<dbReference type="Pfam" id="PF01799">
    <property type="entry name" value="Fer2_2"/>
    <property type="match status" value="1"/>
</dbReference>
<dbReference type="InterPro" id="IPR006058">
    <property type="entry name" value="2Fe2S_fd_BS"/>
</dbReference>
<dbReference type="InterPro" id="IPR002888">
    <property type="entry name" value="2Fe-2S-bd"/>
</dbReference>
<dbReference type="PROSITE" id="PS51318">
    <property type="entry name" value="TAT"/>
    <property type="match status" value="1"/>
</dbReference>
<keyword evidence="9" id="KW-1185">Reference proteome</keyword>
<dbReference type="EMBL" id="JAUJEB010000003">
    <property type="protein sequence ID" value="MDN5213500.1"/>
    <property type="molecule type" value="Genomic_DNA"/>
</dbReference>